<feature type="transmembrane region" description="Helical" evidence="2">
    <location>
        <begin position="129"/>
        <end position="147"/>
    </location>
</feature>
<dbReference type="VEuPathDB" id="FungiDB:MUCCIDRAFT_159871"/>
<protein>
    <submittedName>
        <fullName evidence="3">Uncharacterized protein</fullName>
    </submittedName>
</protein>
<evidence type="ECO:0000313" key="3">
    <source>
        <dbReference type="EMBL" id="OAD06193.1"/>
    </source>
</evidence>
<feature type="compositionally biased region" description="Polar residues" evidence="1">
    <location>
        <begin position="1"/>
        <end position="20"/>
    </location>
</feature>
<feature type="transmembrane region" description="Helical" evidence="2">
    <location>
        <begin position="78"/>
        <end position="96"/>
    </location>
</feature>
<dbReference type="Proteomes" id="UP000077051">
    <property type="component" value="Unassembled WGS sequence"/>
</dbReference>
<feature type="transmembrane region" description="Helical" evidence="2">
    <location>
        <begin position="102"/>
        <end position="122"/>
    </location>
</feature>
<organism evidence="3 4">
    <name type="scientific">Mucor lusitanicus CBS 277.49</name>
    <dbReference type="NCBI Taxonomy" id="747725"/>
    <lineage>
        <taxon>Eukaryota</taxon>
        <taxon>Fungi</taxon>
        <taxon>Fungi incertae sedis</taxon>
        <taxon>Mucoromycota</taxon>
        <taxon>Mucoromycotina</taxon>
        <taxon>Mucoromycetes</taxon>
        <taxon>Mucorales</taxon>
        <taxon>Mucorineae</taxon>
        <taxon>Mucoraceae</taxon>
        <taxon>Mucor</taxon>
    </lineage>
</organism>
<feature type="transmembrane region" description="Helical" evidence="2">
    <location>
        <begin position="159"/>
        <end position="176"/>
    </location>
</feature>
<dbReference type="AlphaFoldDB" id="A0A168NF44"/>
<accession>A0A168NF44</accession>
<comment type="caution">
    <text evidence="3">The sequence shown here is derived from an EMBL/GenBank/DDBJ whole genome shotgun (WGS) entry which is preliminary data.</text>
</comment>
<evidence type="ECO:0000313" key="4">
    <source>
        <dbReference type="Proteomes" id="UP000077051"/>
    </source>
</evidence>
<name>A0A168NF44_MUCCL</name>
<feature type="transmembrane region" description="Helical" evidence="2">
    <location>
        <begin position="229"/>
        <end position="251"/>
    </location>
</feature>
<reference evidence="3 4" key="1">
    <citation type="submission" date="2015-06" db="EMBL/GenBank/DDBJ databases">
        <title>Expansion of signal transduction pathways in fungi by whole-genome duplication.</title>
        <authorList>
            <consortium name="DOE Joint Genome Institute"/>
            <person name="Corrochano L.M."/>
            <person name="Kuo A."/>
            <person name="Marcet-Houben M."/>
            <person name="Polaino S."/>
            <person name="Salamov A."/>
            <person name="Villalobos J.M."/>
            <person name="Alvarez M.I."/>
            <person name="Avalos J."/>
            <person name="Benito E.P."/>
            <person name="Benoit I."/>
            <person name="Burger G."/>
            <person name="Camino L.P."/>
            <person name="Canovas D."/>
            <person name="Cerda-Olmedo E."/>
            <person name="Cheng J.-F."/>
            <person name="Dominguez A."/>
            <person name="Elias M."/>
            <person name="Eslava A.P."/>
            <person name="Glaser F."/>
            <person name="Grimwood J."/>
            <person name="Gutierrez G."/>
            <person name="Heitman J."/>
            <person name="Henrissat B."/>
            <person name="Iturriaga E.A."/>
            <person name="Lang B.F."/>
            <person name="Lavin J.L."/>
            <person name="Lee S."/>
            <person name="Li W."/>
            <person name="Lindquist E."/>
            <person name="Lopez-Garcia S."/>
            <person name="Luque E.M."/>
            <person name="Marcos A.T."/>
            <person name="Martin J."/>
            <person name="Mccluskey K."/>
            <person name="Medina H.R."/>
            <person name="Miralles-Duran A."/>
            <person name="Miyazaki A."/>
            <person name="Munoz-Torres E."/>
            <person name="Oguiza J.A."/>
            <person name="Ohm R."/>
            <person name="Olmedo M."/>
            <person name="Orejas M."/>
            <person name="Ortiz-Castellanos L."/>
            <person name="Pisabarro A.G."/>
            <person name="Rodriguez-Romero J."/>
            <person name="Ruiz-Herrera J."/>
            <person name="Ruiz-Vazquez R."/>
            <person name="Sanz C."/>
            <person name="Schackwitz W."/>
            <person name="Schmutz J."/>
            <person name="Shahriari M."/>
            <person name="Shelest E."/>
            <person name="Silva-Franco F."/>
            <person name="Soanes D."/>
            <person name="Syed K."/>
            <person name="Tagua V.G."/>
            <person name="Talbot N.J."/>
            <person name="Thon M."/>
            <person name="De Vries R.P."/>
            <person name="Wiebenga A."/>
            <person name="Yadav J.S."/>
            <person name="Braun E.L."/>
            <person name="Baker S."/>
            <person name="Garre V."/>
            <person name="Horwitz B."/>
            <person name="Torres-Martinez S."/>
            <person name="Idnurm A."/>
            <person name="Herrera-Estrella A."/>
            <person name="Gabaldon T."/>
            <person name="Grigoriev I.V."/>
        </authorList>
    </citation>
    <scope>NUCLEOTIDE SEQUENCE [LARGE SCALE GENOMIC DNA]</scope>
    <source>
        <strain evidence="3 4">CBS 277.49</strain>
    </source>
</reference>
<dbReference type="EMBL" id="AMYB01000002">
    <property type="protein sequence ID" value="OAD06193.1"/>
    <property type="molecule type" value="Genomic_DNA"/>
</dbReference>
<sequence>MQHQSASGSSKEELTNNTGTLHHDVRYATSGTKSSSSSISADEEALIENNRQNTHTEEAKKLTTSQVIKLYWSYLRPLVLMLIINVGIPLALYYILKIWLSPLVALIISGIPPLLHVFYVFWKKRRIDVLGCIFVAGFIISAVLSAISGDARLTLLRDSTITAVIGVLFLVTLIPIRTKWFTVRPIVFLFTQQMMIEQPPVEWKDKEGNDRSMKRSEWIWHNSAFYRKFSYVICGAWGVLLLAEFVAKVIMIKSTLTLDQIVLYSNIMVVAVVVSMTTATLVFSSYLGKRITKDSEVWAKENTFDGKVPK</sequence>
<proteinExistence type="predicted"/>
<feature type="region of interest" description="Disordered" evidence="1">
    <location>
        <begin position="1"/>
        <end position="40"/>
    </location>
</feature>
<keyword evidence="2" id="KW-1133">Transmembrane helix</keyword>
<keyword evidence="2" id="KW-0812">Transmembrane</keyword>
<dbReference type="OrthoDB" id="10043543at2759"/>
<evidence type="ECO:0000256" key="1">
    <source>
        <dbReference type="SAM" id="MobiDB-lite"/>
    </source>
</evidence>
<feature type="transmembrane region" description="Helical" evidence="2">
    <location>
        <begin position="263"/>
        <end position="283"/>
    </location>
</feature>
<gene>
    <name evidence="3" type="ORF">MUCCIDRAFT_159871</name>
</gene>
<keyword evidence="4" id="KW-1185">Reference proteome</keyword>
<evidence type="ECO:0000256" key="2">
    <source>
        <dbReference type="SAM" id="Phobius"/>
    </source>
</evidence>
<dbReference type="NCBIfam" id="NF041646">
    <property type="entry name" value="VC0807_fam"/>
    <property type="match status" value="1"/>
</dbReference>
<keyword evidence="2" id="KW-0472">Membrane</keyword>